<dbReference type="EMBL" id="CCXS01000001">
    <property type="protein sequence ID" value="CEG22795.1"/>
    <property type="molecule type" value="Genomic_DNA"/>
</dbReference>
<dbReference type="OrthoDB" id="2428007at2"/>
<evidence type="ECO:0000313" key="2">
    <source>
        <dbReference type="Proteomes" id="UP000043699"/>
    </source>
</evidence>
<accession>A0A098ELY8</accession>
<dbReference type="STRING" id="1499687.BN1080_01730"/>
<dbReference type="Proteomes" id="UP000043699">
    <property type="component" value="Unassembled WGS sequence"/>
</dbReference>
<reference evidence="1 2" key="1">
    <citation type="submission" date="2014-09" db="EMBL/GenBank/DDBJ databases">
        <authorList>
            <person name="Urmite Genomes Urmite Genomes"/>
        </authorList>
    </citation>
    <scope>NUCLEOTIDE SEQUENCE [LARGE SCALE GENOMIC DNA]</scope>
    <source>
        <strain evidence="1 2">ES2</strain>
    </source>
</reference>
<name>A0A098ELY8_9BACL</name>
<gene>
    <name evidence="1" type="ORF">BN1080_01730</name>
</gene>
<evidence type="ECO:0000313" key="1">
    <source>
        <dbReference type="EMBL" id="CEG22795.1"/>
    </source>
</evidence>
<organism evidence="1 2">
    <name type="scientific">Planococcus massiliensis</name>
    <dbReference type="NCBI Taxonomy" id="1499687"/>
    <lineage>
        <taxon>Bacteria</taxon>
        <taxon>Bacillati</taxon>
        <taxon>Bacillota</taxon>
        <taxon>Bacilli</taxon>
        <taxon>Bacillales</taxon>
        <taxon>Caryophanaceae</taxon>
        <taxon>Planococcus</taxon>
    </lineage>
</organism>
<dbReference type="RefSeq" id="WP_052651619.1">
    <property type="nucleotide sequence ID" value="NZ_CCXS01000001.1"/>
</dbReference>
<proteinExistence type="predicted"/>
<dbReference type="PROSITE" id="PS51257">
    <property type="entry name" value="PROKAR_LIPOPROTEIN"/>
    <property type="match status" value="1"/>
</dbReference>
<keyword evidence="2" id="KW-1185">Reference proteome</keyword>
<evidence type="ECO:0008006" key="3">
    <source>
        <dbReference type="Google" id="ProtNLM"/>
    </source>
</evidence>
<sequence length="115" mass="12984">MKKQALVFVLLLSGCQGSEEANSLSDPSTYDVTGIITETYSDKVLLELSQGLEENEKEMWLVVSEHTSISDFQKNKLEKQDLRIQEKAKANLEDSCVDTETRTCYAKELFVDKEG</sequence>
<protein>
    <recommendedName>
        <fullName evidence="3">Lipoprotein</fullName>
    </recommendedName>
</protein>
<dbReference type="AlphaFoldDB" id="A0A098ELY8"/>